<feature type="non-terminal residue" evidence="2">
    <location>
        <position position="1"/>
    </location>
</feature>
<name>A0A2J6QCJ7_9HELO</name>
<gene>
    <name evidence="2" type="ORF">NA56DRAFT_544837</name>
</gene>
<sequence length="378" mass="43450">LGAEANQQGIYHNAILNSFTSPVVPLRVIDEVQYPFEQRLQLALEIELEREKSRGLAAGLRNAVDVPAQASSSAERQFVPLKKPGNRRPDNIKNFNAAEFYHPLRSRPESWGSINPETGEQLFQYTENGELNPLHTFTVEQIIEYIGQHPLNYRPDPKKPGKMVRDSKNSGLKLWVQCVPADSGRRYPDKLSDKCRFANCPDPHRTIRKGDFRIAFDEQPHAGRKTDPFHNAGYVHLYCMEKFLDFPQLCKSYNVLPDTREFREGKNRMAITRDHQSMAGIVKEFIAITPPWSQFGNGQRPKEYYCHTLCSALTDEHLSTQPGRVQWTRDERGGNSIDVHKNNLDLWLSNSKILKENKKRRFNPGPEAKSQKRKNVEQ</sequence>
<protein>
    <submittedName>
        <fullName evidence="2">Uncharacterized protein</fullName>
    </submittedName>
</protein>
<accession>A0A2J6QCJ7</accession>
<feature type="non-terminal residue" evidence="2">
    <location>
        <position position="378"/>
    </location>
</feature>
<dbReference type="EMBL" id="KZ613473">
    <property type="protein sequence ID" value="PMD24002.1"/>
    <property type="molecule type" value="Genomic_DNA"/>
</dbReference>
<organism evidence="2 3">
    <name type="scientific">Hyaloscypha hepaticicola</name>
    <dbReference type="NCBI Taxonomy" id="2082293"/>
    <lineage>
        <taxon>Eukaryota</taxon>
        <taxon>Fungi</taxon>
        <taxon>Dikarya</taxon>
        <taxon>Ascomycota</taxon>
        <taxon>Pezizomycotina</taxon>
        <taxon>Leotiomycetes</taxon>
        <taxon>Helotiales</taxon>
        <taxon>Hyaloscyphaceae</taxon>
        <taxon>Hyaloscypha</taxon>
    </lineage>
</organism>
<reference evidence="2 3" key="1">
    <citation type="submission" date="2016-05" db="EMBL/GenBank/DDBJ databases">
        <title>A degradative enzymes factory behind the ericoid mycorrhizal symbiosis.</title>
        <authorList>
            <consortium name="DOE Joint Genome Institute"/>
            <person name="Martino E."/>
            <person name="Morin E."/>
            <person name="Grelet G."/>
            <person name="Kuo A."/>
            <person name="Kohler A."/>
            <person name="Daghino S."/>
            <person name="Barry K."/>
            <person name="Choi C."/>
            <person name="Cichocki N."/>
            <person name="Clum A."/>
            <person name="Copeland A."/>
            <person name="Hainaut M."/>
            <person name="Haridas S."/>
            <person name="Labutti K."/>
            <person name="Lindquist E."/>
            <person name="Lipzen A."/>
            <person name="Khouja H.-R."/>
            <person name="Murat C."/>
            <person name="Ohm R."/>
            <person name="Olson A."/>
            <person name="Spatafora J."/>
            <person name="Veneault-Fourrey C."/>
            <person name="Henrissat B."/>
            <person name="Grigoriev I."/>
            <person name="Martin F."/>
            <person name="Perotto S."/>
        </authorList>
    </citation>
    <scope>NUCLEOTIDE SEQUENCE [LARGE SCALE GENOMIC DNA]</scope>
    <source>
        <strain evidence="2 3">UAMH 7357</strain>
    </source>
</reference>
<proteinExistence type="predicted"/>
<evidence type="ECO:0000313" key="3">
    <source>
        <dbReference type="Proteomes" id="UP000235672"/>
    </source>
</evidence>
<evidence type="ECO:0000313" key="2">
    <source>
        <dbReference type="EMBL" id="PMD24002.1"/>
    </source>
</evidence>
<dbReference type="OrthoDB" id="5307331at2759"/>
<dbReference type="AlphaFoldDB" id="A0A2J6QCJ7"/>
<feature type="region of interest" description="Disordered" evidence="1">
    <location>
        <begin position="357"/>
        <end position="378"/>
    </location>
</feature>
<evidence type="ECO:0000256" key="1">
    <source>
        <dbReference type="SAM" id="MobiDB-lite"/>
    </source>
</evidence>
<keyword evidence="3" id="KW-1185">Reference proteome</keyword>
<dbReference type="Proteomes" id="UP000235672">
    <property type="component" value="Unassembled WGS sequence"/>
</dbReference>